<reference evidence="10 11" key="1">
    <citation type="journal article" date="2016" name="Nat. Commun.">
        <title>Extremotolerant tardigrade genome and improved radiotolerance of human cultured cells by tardigrade-unique protein.</title>
        <authorList>
            <person name="Hashimoto T."/>
            <person name="Horikawa D.D."/>
            <person name="Saito Y."/>
            <person name="Kuwahara H."/>
            <person name="Kozuka-Hata H."/>
            <person name="Shin-I T."/>
            <person name="Minakuchi Y."/>
            <person name="Ohishi K."/>
            <person name="Motoyama A."/>
            <person name="Aizu T."/>
            <person name="Enomoto A."/>
            <person name="Kondo K."/>
            <person name="Tanaka S."/>
            <person name="Hara Y."/>
            <person name="Koshikawa S."/>
            <person name="Sagara H."/>
            <person name="Miura T."/>
            <person name="Yokobori S."/>
            <person name="Miyagawa K."/>
            <person name="Suzuki Y."/>
            <person name="Kubo T."/>
            <person name="Oyama M."/>
            <person name="Kohara Y."/>
            <person name="Fujiyama A."/>
            <person name="Arakawa K."/>
            <person name="Katayama T."/>
            <person name="Toyoda A."/>
            <person name="Kunieda T."/>
        </authorList>
    </citation>
    <scope>NUCLEOTIDE SEQUENCE [LARGE SCALE GENOMIC DNA]</scope>
    <source>
        <strain evidence="10 11">YOKOZUNA-1</strain>
    </source>
</reference>
<dbReference type="OrthoDB" id="9046662at2759"/>
<evidence type="ECO:0000256" key="6">
    <source>
        <dbReference type="ARBA" id="ARBA00023170"/>
    </source>
</evidence>
<protein>
    <recommendedName>
        <fullName evidence="9">G-protein coupled receptors family 1 profile domain-containing protein</fullName>
    </recommendedName>
</protein>
<evidence type="ECO:0000256" key="5">
    <source>
        <dbReference type="ARBA" id="ARBA00023136"/>
    </source>
</evidence>
<dbReference type="PANTHER" id="PTHR24235:SF29">
    <property type="entry name" value="GH23382P"/>
    <property type="match status" value="1"/>
</dbReference>
<dbReference type="InterPro" id="IPR017452">
    <property type="entry name" value="GPCR_Rhodpsn_7TM"/>
</dbReference>
<sequence>MSGHEGLSKNATPVGNEEYNEEPEVRIIFILAMTIFSIAGFIGNSLIIATIALVADLRTTRNAFLINFAVSDLVLIVIVVPYNVLSGFDDQNYLVTHNGVTRWYEMVKTTAK</sequence>
<comment type="caution">
    <text evidence="10">The sequence shown here is derived from an EMBL/GenBank/DDBJ whole genome shotgun (WGS) entry which is preliminary data.</text>
</comment>
<keyword evidence="2 8" id="KW-0812">Transmembrane</keyword>
<evidence type="ECO:0000313" key="11">
    <source>
        <dbReference type="Proteomes" id="UP000186922"/>
    </source>
</evidence>
<evidence type="ECO:0000256" key="1">
    <source>
        <dbReference type="ARBA" id="ARBA00004141"/>
    </source>
</evidence>
<dbReference type="InterPro" id="IPR000276">
    <property type="entry name" value="GPCR_Rhodpsn"/>
</dbReference>
<dbReference type="EMBL" id="BDGG01000002">
    <property type="protein sequence ID" value="GAU92457.1"/>
    <property type="molecule type" value="Genomic_DNA"/>
</dbReference>
<evidence type="ECO:0000256" key="4">
    <source>
        <dbReference type="ARBA" id="ARBA00023040"/>
    </source>
</evidence>
<feature type="domain" description="G-protein coupled receptors family 1 profile" evidence="9">
    <location>
        <begin position="43"/>
        <end position="112"/>
    </location>
</feature>
<name>A0A1D1UYP3_RAMVA</name>
<keyword evidence="11" id="KW-1185">Reference proteome</keyword>
<dbReference type="SUPFAM" id="SSF81321">
    <property type="entry name" value="Family A G protein-coupled receptor-like"/>
    <property type="match status" value="1"/>
</dbReference>
<dbReference type="GO" id="GO:0016020">
    <property type="term" value="C:membrane"/>
    <property type="evidence" value="ECO:0007669"/>
    <property type="project" value="UniProtKB-SubCell"/>
</dbReference>
<dbReference type="PROSITE" id="PS50262">
    <property type="entry name" value="G_PROTEIN_RECEP_F1_2"/>
    <property type="match status" value="1"/>
</dbReference>
<dbReference type="AlphaFoldDB" id="A0A1D1UYP3"/>
<dbReference type="PRINTS" id="PR00237">
    <property type="entry name" value="GPCRRHODOPSN"/>
</dbReference>
<keyword evidence="3 8" id="KW-1133">Transmembrane helix</keyword>
<keyword evidence="5 8" id="KW-0472">Membrane</keyword>
<evidence type="ECO:0000256" key="2">
    <source>
        <dbReference type="ARBA" id="ARBA00022692"/>
    </source>
</evidence>
<dbReference type="Proteomes" id="UP000186922">
    <property type="component" value="Unassembled WGS sequence"/>
</dbReference>
<evidence type="ECO:0000256" key="7">
    <source>
        <dbReference type="ARBA" id="ARBA00023224"/>
    </source>
</evidence>
<feature type="transmembrane region" description="Helical" evidence="8">
    <location>
        <begin position="27"/>
        <end position="52"/>
    </location>
</feature>
<evidence type="ECO:0000256" key="3">
    <source>
        <dbReference type="ARBA" id="ARBA00022989"/>
    </source>
</evidence>
<evidence type="ECO:0000259" key="9">
    <source>
        <dbReference type="PROSITE" id="PS50262"/>
    </source>
</evidence>
<proteinExistence type="predicted"/>
<keyword evidence="6" id="KW-0675">Receptor</keyword>
<organism evidence="10 11">
    <name type="scientific">Ramazzottius varieornatus</name>
    <name type="common">Water bear</name>
    <name type="synonym">Tardigrade</name>
    <dbReference type="NCBI Taxonomy" id="947166"/>
    <lineage>
        <taxon>Eukaryota</taxon>
        <taxon>Metazoa</taxon>
        <taxon>Ecdysozoa</taxon>
        <taxon>Tardigrada</taxon>
        <taxon>Eutardigrada</taxon>
        <taxon>Parachela</taxon>
        <taxon>Hypsibioidea</taxon>
        <taxon>Ramazzottiidae</taxon>
        <taxon>Ramazzottius</taxon>
    </lineage>
</organism>
<comment type="subcellular location">
    <subcellularLocation>
        <location evidence="1">Membrane</location>
        <topology evidence="1">Multi-pass membrane protein</topology>
    </subcellularLocation>
</comment>
<keyword evidence="4" id="KW-0297">G-protein coupled receptor</keyword>
<dbReference type="Gene3D" id="1.20.1070.10">
    <property type="entry name" value="Rhodopsin 7-helix transmembrane proteins"/>
    <property type="match status" value="1"/>
</dbReference>
<evidence type="ECO:0000256" key="8">
    <source>
        <dbReference type="SAM" id="Phobius"/>
    </source>
</evidence>
<dbReference type="GO" id="GO:0004930">
    <property type="term" value="F:G protein-coupled receptor activity"/>
    <property type="evidence" value="ECO:0007669"/>
    <property type="project" value="UniProtKB-KW"/>
</dbReference>
<dbReference type="PANTHER" id="PTHR24235">
    <property type="entry name" value="NEUROPEPTIDE Y RECEPTOR"/>
    <property type="match status" value="1"/>
</dbReference>
<accession>A0A1D1UYP3</accession>
<keyword evidence="7" id="KW-0807">Transducer</keyword>
<gene>
    <name evidence="10" type="primary">RvY_04535-1</name>
    <name evidence="10" type="synonym">RvY_04535.1</name>
    <name evidence="10" type="ORF">RvY_04535</name>
</gene>
<feature type="transmembrane region" description="Helical" evidence="8">
    <location>
        <begin position="64"/>
        <end position="84"/>
    </location>
</feature>
<evidence type="ECO:0000313" key="10">
    <source>
        <dbReference type="EMBL" id="GAU92457.1"/>
    </source>
</evidence>